<name>A0A1G6U9E0_9ACTN</name>
<dbReference type="Proteomes" id="UP000198546">
    <property type="component" value="Chromosome i"/>
</dbReference>
<keyword evidence="5" id="KW-1185">Reference proteome</keyword>
<protein>
    <submittedName>
        <fullName evidence="4">DNA-binding transcriptional regulator, AcrR family</fullName>
    </submittedName>
</protein>
<dbReference type="Pfam" id="PF00440">
    <property type="entry name" value="TetR_N"/>
    <property type="match status" value="1"/>
</dbReference>
<dbReference type="GO" id="GO:0000976">
    <property type="term" value="F:transcription cis-regulatory region binding"/>
    <property type="evidence" value="ECO:0007669"/>
    <property type="project" value="TreeGrafter"/>
</dbReference>
<evidence type="ECO:0000256" key="1">
    <source>
        <dbReference type="ARBA" id="ARBA00023125"/>
    </source>
</evidence>
<evidence type="ECO:0000313" key="4">
    <source>
        <dbReference type="EMBL" id="SDD37923.1"/>
    </source>
</evidence>
<feature type="domain" description="HTH tetR-type" evidence="3">
    <location>
        <begin position="15"/>
        <end position="76"/>
    </location>
</feature>
<proteinExistence type="predicted"/>
<sequence>MTGVADGRALRADAVRNRLRVLEAAEQLLREAEDPSAVTMDAVAAAAGVGKGTLFRRFGDRNGLVQALYAERADLVRAALPELIASFPDPVDRAVAVLDTITVFKLDNLAVSSVLEQAGRGSPYENPTYGAWHALVREQVVAARGPAHADHFAHALLAATRSDLLGHLRGTSPSQVRADLEAFVRSCLRPDELPAGVSTPAVRPAHTGGT</sequence>
<feature type="DNA-binding region" description="H-T-H motif" evidence="2">
    <location>
        <begin position="39"/>
        <end position="58"/>
    </location>
</feature>
<dbReference type="InterPro" id="IPR050109">
    <property type="entry name" value="HTH-type_TetR-like_transc_reg"/>
</dbReference>
<dbReference type="STRING" id="675864.SAMN04489747_0827"/>
<gene>
    <name evidence="4" type="ORF">SAMN04489747_0827</name>
</gene>
<evidence type="ECO:0000259" key="3">
    <source>
        <dbReference type="PROSITE" id="PS50977"/>
    </source>
</evidence>
<organism evidence="4 5">
    <name type="scientific">Auraticoccus monumenti</name>
    <dbReference type="NCBI Taxonomy" id="675864"/>
    <lineage>
        <taxon>Bacteria</taxon>
        <taxon>Bacillati</taxon>
        <taxon>Actinomycetota</taxon>
        <taxon>Actinomycetes</taxon>
        <taxon>Propionibacteriales</taxon>
        <taxon>Propionibacteriaceae</taxon>
        <taxon>Auraticoccus</taxon>
    </lineage>
</organism>
<accession>A0A1G6U9E0</accession>
<dbReference type="SUPFAM" id="SSF46689">
    <property type="entry name" value="Homeodomain-like"/>
    <property type="match status" value="1"/>
</dbReference>
<dbReference type="AlphaFoldDB" id="A0A1G6U9E0"/>
<evidence type="ECO:0000313" key="5">
    <source>
        <dbReference type="Proteomes" id="UP000198546"/>
    </source>
</evidence>
<dbReference type="InterPro" id="IPR009057">
    <property type="entry name" value="Homeodomain-like_sf"/>
</dbReference>
<dbReference type="PROSITE" id="PS50977">
    <property type="entry name" value="HTH_TETR_2"/>
    <property type="match status" value="1"/>
</dbReference>
<dbReference type="InterPro" id="IPR001647">
    <property type="entry name" value="HTH_TetR"/>
</dbReference>
<dbReference type="PANTHER" id="PTHR30055:SF209">
    <property type="entry name" value="POSSIBLE TRANSCRIPTIONAL REGULATORY PROTEIN (PROBABLY TETR-FAMILY)"/>
    <property type="match status" value="1"/>
</dbReference>
<evidence type="ECO:0000256" key="2">
    <source>
        <dbReference type="PROSITE-ProRule" id="PRU00335"/>
    </source>
</evidence>
<dbReference type="GO" id="GO:0003700">
    <property type="term" value="F:DNA-binding transcription factor activity"/>
    <property type="evidence" value="ECO:0007669"/>
    <property type="project" value="TreeGrafter"/>
</dbReference>
<dbReference type="PANTHER" id="PTHR30055">
    <property type="entry name" value="HTH-TYPE TRANSCRIPTIONAL REGULATOR RUTR"/>
    <property type="match status" value="1"/>
</dbReference>
<dbReference type="EMBL" id="LT629688">
    <property type="protein sequence ID" value="SDD37923.1"/>
    <property type="molecule type" value="Genomic_DNA"/>
</dbReference>
<reference evidence="4 5" key="1">
    <citation type="submission" date="2016-10" db="EMBL/GenBank/DDBJ databases">
        <authorList>
            <person name="de Groot N.N."/>
        </authorList>
    </citation>
    <scope>NUCLEOTIDE SEQUENCE [LARGE SCALE GENOMIC DNA]</scope>
    <source>
        <strain evidence="4 5">MON 2.2</strain>
    </source>
</reference>
<dbReference type="Gene3D" id="1.10.357.10">
    <property type="entry name" value="Tetracycline Repressor, domain 2"/>
    <property type="match status" value="1"/>
</dbReference>
<keyword evidence="1 2" id="KW-0238">DNA-binding</keyword>